<name>A0ABQ6IXU0_9MICO</name>
<dbReference type="EMBL" id="BSUO01000002">
    <property type="protein sequence ID" value="GMA42401.1"/>
    <property type="molecule type" value="Genomic_DNA"/>
</dbReference>
<evidence type="ECO:0000313" key="3">
    <source>
        <dbReference type="EMBL" id="GMA42476.1"/>
    </source>
</evidence>
<evidence type="ECO:0000313" key="2">
    <source>
        <dbReference type="EMBL" id="GMA42401.1"/>
    </source>
</evidence>
<organism evidence="2 4">
    <name type="scientific">Mobilicoccus caccae</name>
    <dbReference type="NCBI Taxonomy" id="1859295"/>
    <lineage>
        <taxon>Bacteria</taxon>
        <taxon>Bacillati</taxon>
        <taxon>Actinomycetota</taxon>
        <taxon>Actinomycetes</taxon>
        <taxon>Micrococcales</taxon>
        <taxon>Dermatophilaceae</taxon>
        <taxon>Mobilicoccus</taxon>
    </lineage>
</organism>
<keyword evidence="4" id="KW-1185">Reference proteome</keyword>
<sequence length="377" mass="38508">MSSALEERGETAVDDGLFARARATSPAPRAAVQSEPVQEPRRVERNARAGGGVRRFSLSRPNSTSSRGDEVSGNTGATSAFMLDPEPRTAVMLRRFLQVLVGLVAFVIVARGISSLVQGPPSAPPAPSLPASVTFPTSQAEGVAARWTSAYLSLSPAQSRSRAAGMALDTPAGSATENTGWNGQGAVVVRNVVPAGIQVVEPTRAVVTVLAQITNGKAPAQWLGVSVPVHTDGARVLVDGTGAAFTSLPGEGSSPMSPTEGPRCRVGDATCTPDADLTAQTKAGGAAFFAAFAARDAGALSQATAPGVNLAPLGGTVQPVGVSEWTVYQGQGPTRPATATVTWRLGAAEIQQRYRLTLTQVSASGSTSWRVAGITAG</sequence>
<reference evidence="2" key="3">
    <citation type="submission" date="2023-02" db="EMBL/GenBank/DDBJ databases">
        <authorList>
            <person name="Sun Q."/>
            <person name="Mori K."/>
        </authorList>
    </citation>
    <scope>NUCLEOTIDE SEQUENCE</scope>
    <source>
        <strain evidence="2">NBRC 113072</strain>
    </source>
</reference>
<gene>
    <name evidence="2" type="ORF">GCM10025883_44460</name>
    <name evidence="3" type="ORF">GCM10025883_45210</name>
</gene>
<reference evidence="4" key="2">
    <citation type="journal article" date="2019" name="Int. J. Syst. Evol. Microbiol.">
        <title>The Global Catalogue of Microorganisms (GCM) 10K type strain sequencing project: providing services to taxonomists for standard genome sequencing and annotation.</title>
        <authorList>
            <consortium name="The Broad Institute Genomics Platform"/>
            <consortium name="The Broad Institute Genome Sequencing Center for Infectious Disease"/>
            <person name="Wu L."/>
            <person name="Ma J."/>
        </authorList>
    </citation>
    <scope>NUCLEOTIDE SEQUENCE [LARGE SCALE GENOMIC DNA]</scope>
    <source>
        <strain evidence="4">NBRC 113072</strain>
    </source>
</reference>
<comment type="caution">
    <text evidence="2">The sequence shown here is derived from an EMBL/GenBank/DDBJ whole genome shotgun (WGS) entry which is preliminary data.</text>
</comment>
<feature type="compositionally biased region" description="Low complexity" evidence="1">
    <location>
        <begin position="19"/>
        <end position="31"/>
    </location>
</feature>
<protein>
    <recommendedName>
        <fullName evidence="5">Conjugative transposon protein TcpC</fullName>
    </recommendedName>
</protein>
<feature type="compositionally biased region" description="Polar residues" evidence="1">
    <location>
        <begin position="59"/>
        <end position="78"/>
    </location>
</feature>
<feature type="compositionally biased region" description="Basic and acidic residues" evidence="1">
    <location>
        <begin position="1"/>
        <end position="11"/>
    </location>
</feature>
<feature type="region of interest" description="Disordered" evidence="1">
    <location>
        <begin position="1"/>
        <end position="80"/>
    </location>
</feature>
<evidence type="ECO:0008006" key="5">
    <source>
        <dbReference type="Google" id="ProtNLM"/>
    </source>
</evidence>
<dbReference type="Gene3D" id="3.10.450.540">
    <property type="match status" value="1"/>
</dbReference>
<reference evidence="2" key="1">
    <citation type="journal article" date="2014" name="Int. J. Syst. Evol. Microbiol.">
        <title>Complete genome of a new Firmicutes species belonging to the dominant human colonic microbiota ('Ruminococcus bicirculans') reveals two chromosomes and a selective capacity to utilize plant glucans.</title>
        <authorList>
            <consortium name="NISC Comparative Sequencing Program"/>
            <person name="Wegmann U."/>
            <person name="Louis P."/>
            <person name="Goesmann A."/>
            <person name="Henrissat B."/>
            <person name="Duncan S.H."/>
            <person name="Flint H.J."/>
        </authorList>
    </citation>
    <scope>NUCLEOTIDE SEQUENCE</scope>
    <source>
        <strain evidence="2">NBRC 113072</strain>
    </source>
</reference>
<accession>A0ABQ6IXU0</accession>
<dbReference type="Proteomes" id="UP001157126">
    <property type="component" value="Unassembled WGS sequence"/>
</dbReference>
<feature type="compositionally biased region" description="Basic and acidic residues" evidence="1">
    <location>
        <begin position="38"/>
        <end position="47"/>
    </location>
</feature>
<evidence type="ECO:0000313" key="4">
    <source>
        <dbReference type="Proteomes" id="UP001157126"/>
    </source>
</evidence>
<proteinExistence type="predicted"/>
<evidence type="ECO:0000256" key="1">
    <source>
        <dbReference type="SAM" id="MobiDB-lite"/>
    </source>
</evidence>
<dbReference type="EMBL" id="BSUO01000002">
    <property type="protein sequence ID" value="GMA42476.1"/>
    <property type="molecule type" value="Genomic_DNA"/>
</dbReference>